<name>A0A7J5XZ15_DISMA</name>
<proteinExistence type="predicted"/>
<feature type="compositionally biased region" description="Low complexity" evidence="2">
    <location>
        <begin position="272"/>
        <end position="281"/>
    </location>
</feature>
<dbReference type="AlphaFoldDB" id="A0A7J5XZ15"/>
<feature type="region of interest" description="Disordered" evidence="2">
    <location>
        <begin position="272"/>
        <end position="295"/>
    </location>
</feature>
<dbReference type="InterPro" id="IPR036204">
    <property type="entry name" value="ATP_synth_f6_sf_mt"/>
</dbReference>
<protein>
    <submittedName>
        <fullName evidence="3">Uncharacterized protein</fullName>
    </submittedName>
</protein>
<dbReference type="SUPFAM" id="SSF111357">
    <property type="entry name" value="Mitochondrial ATP synthase coupling factor 6"/>
    <property type="match status" value="1"/>
</dbReference>
<evidence type="ECO:0000256" key="1">
    <source>
        <dbReference type="SAM" id="Coils"/>
    </source>
</evidence>
<feature type="region of interest" description="Disordered" evidence="2">
    <location>
        <begin position="232"/>
        <end position="251"/>
    </location>
</feature>
<gene>
    <name evidence="3" type="ORF">F7725_023698</name>
</gene>
<dbReference type="EMBL" id="JAAKFY010000019">
    <property type="protein sequence ID" value="KAF3841747.1"/>
    <property type="molecule type" value="Genomic_DNA"/>
</dbReference>
<accession>A0A7J5XZ15</accession>
<feature type="compositionally biased region" description="Acidic residues" evidence="2">
    <location>
        <begin position="333"/>
        <end position="352"/>
    </location>
</feature>
<evidence type="ECO:0000256" key="2">
    <source>
        <dbReference type="SAM" id="MobiDB-lite"/>
    </source>
</evidence>
<dbReference type="GO" id="GO:0015986">
    <property type="term" value="P:proton motive force-driven ATP synthesis"/>
    <property type="evidence" value="ECO:0007669"/>
    <property type="project" value="InterPro"/>
</dbReference>
<organism evidence="3 4">
    <name type="scientific">Dissostichus mawsoni</name>
    <name type="common">Antarctic cod</name>
    <dbReference type="NCBI Taxonomy" id="36200"/>
    <lineage>
        <taxon>Eukaryota</taxon>
        <taxon>Metazoa</taxon>
        <taxon>Chordata</taxon>
        <taxon>Craniata</taxon>
        <taxon>Vertebrata</taxon>
        <taxon>Euteleostomi</taxon>
        <taxon>Actinopterygii</taxon>
        <taxon>Neopterygii</taxon>
        <taxon>Teleostei</taxon>
        <taxon>Neoteleostei</taxon>
        <taxon>Acanthomorphata</taxon>
        <taxon>Eupercaria</taxon>
        <taxon>Perciformes</taxon>
        <taxon>Notothenioidei</taxon>
        <taxon>Nototheniidae</taxon>
        <taxon>Dissostichus</taxon>
    </lineage>
</organism>
<reference evidence="3 4" key="1">
    <citation type="submission" date="2020-03" db="EMBL/GenBank/DDBJ databases">
        <title>Dissostichus mawsoni Genome sequencing and assembly.</title>
        <authorList>
            <person name="Park H."/>
        </authorList>
    </citation>
    <scope>NUCLEOTIDE SEQUENCE [LARGE SCALE GENOMIC DNA]</scope>
    <source>
        <strain evidence="3">DM0001</strain>
        <tissue evidence="3">Muscle</tissue>
    </source>
</reference>
<evidence type="ECO:0000313" key="3">
    <source>
        <dbReference type="EMBL" id="KAF3841747.1"/>
    </source>
</evidence>
<dbReference type="GO" id="GO:0045259">
    <property type="term" value="C:proton-transporting ATP synthase complex"/>
    <property type="evidence" value="ECO:0007669"/>
    <property type="project" value="InterPro"/>
</dbReference>
<dbReference type="OrthoDB" id="8944075at2759"/>
<keyword evidence="4" id="KW-1185">Reference proteome</keyword>
<feature type="coiled-coil region" evidence="1">
    <location>
        <begin position="157"/>
        <end position="188"/>
    </location>
</feature>
<comment type="caution">
    <text evidence="3">The sequence shown here is derived from an EMBL/GenBank/DDBJ whole genome shotgun (WGS) entry which is preliminary data.</text>
</comment>
<dbReference type="GO" id="GO:0015078">
    <property type="term" value="F:proton transmembrane transporter activity"/>
    <property type="evidence" value="ECO:0007669"/>
    <property type="project" value="InterPro"/>
</dbReference>
<keyword evidence="1" id="KW-0175">Coiled coil</keyword>
<dbReference type="Gene3D" id="6.10.280.200">
    <property type="match status" value="1"/>
</dbReference>
<sequence>METEEAENLSHAALILNAQDSLPLNNESNVESSSVNGDEALVASLKNKELILTTFFIEGEQLKEIGANDKAAVTETEMLSDDGRDVLTQVPSSFSEDLHGLKGTSGMLVKELLRHVPAELSKTPEAKGEHTEEEEEAMTLESITLANVMEGFGGLETEALLETRNALEEEAEVLAKEEEMRVETTKEDVVVYEDTSEEDILTLDSISEATDAIEAETAVMLEAILGLKQAPRQQEEWQNGESIVQEAEKESVEQQGSVLEAMAEVEASLETLENESLSETTDNLEREADSGDVEDMEATETLKMSEDLQIDVLTEERFISVSGHEEGVGPVGQEEEMEEEETQTGALSDEDASGTHADLDPVQRLFLEKIREYNNMHRLYGGGDLSSFPLFSFSGERELHSQRKLYFMHEM</sequence>
<evidence type="ECO:0000313" key="4">
    <source>
        <dbReference type="Proteomes" id="UP000518266"/>
    </source>
</evidence>
<dbReference type="Proteomes" id="UP000518266">
    <property type="component" value="Unassembled WGS sequence"/>
</dbReference>
<feature type="region of interest" description="Disordered" evidence="2">
    <location>
        <begin position="323"/>
        <end position="356"/>
    </location>
</feature>